<dbReference type="SUPFAM" id="SSF89733">
    <property type="entry name" value="L-sulfolactate dehydrogenase-like"/>
    <property type="match status" value="1"/>
</dbReference>
<dbReference type="InterPro" id="IPR003767">
    <property type="entry name" value="Malate/L-lactate_DH-like"/>
</dbReference>
<dbReference type="PANTHER" id="PTHR11091">
    <property type="entry name" value="OXIDOREDUCTASE-RELATED"/>
    <property type="match status" value="1"/>
</dbReference>
<dbReference type="EMBL" id="MEZK01000005">
    <property type="protein sequence ID" value="OGD63718.1"/>
    <property type="molecule type" value="Genomic_DNA"/>
</dbReference>
<reference evidence="3 4" key="1">
    <citation type="journal article" date="2016" name="Nat. Commun.">
        <title>Thousands of microbial genomes shed light on interconnected biogeochemical processes in an aquifer system.</title>
        <authorList>
            <person name="Anantharaman K."/>
            <person name="Brown C.T."/>
            <person name="Hug L.A."/>
            <person name="Sharon I."/>
            <person name="Castelle C.J."/>
            <person name="Probst A.J."/>
            <person name="Thomas B.C."/>
            <person name="Singh A."/>
            <person name="Wilkins M.J."/>
            <person name="Karaoz U."/>
            <person name="Brodie E.L."/>
            <person name="Williams K.H."/>
            <person name="Hubbard S.S."/>
            <person name="Banfield J.F."/>
        </authorList>
    </citation>
    <scope>NUCLEOTIDE SEQUENCE [LARGE SCALE GENOMIC DNA]</scope>
</reference>
<accession>A0A1F5E8K9</accession>
<evidence type="ECO:0000313" key="4">
    <source>
        <dbReference type="Proteomes" id="UP000177006"/>
    </source>
</evidence>
<evidence type="ECO:0000313" key="3">
    <source>
        <dbReference type="EMBL" id="OGD63718.1"/>
    </source>
</evidence>
<comment type="caution">
    <text evidence="3">The sequence shown here is derived from an EMBL/GenBank/DDBJ whole genome shotgun (WGS) entry which is preliminary data.</text>
</comment>
<organism evidence="3 4">
    <name type="scientific">Candidatus Beckwithbacteria bacterium RBG_13_42_9</name>
    <dbReference type="NCBI Taxonomy" id="1797457"/>
    <lineage>
        <taxon>Bacteria</taxon>
        <taxon>Candidatus Beckwithiibacteriota</taxon>
    </lineage>
</organism>
<dbReference type="GO" id="GO:0016491">
    <property type="term" value="F:oxidoreductase activity"/>
    <property type="evidence" value="ECO:0007669"/>
    <property type="project" value="UniProtKB-KW"/>
</dbReference>
<sequence>MATSKITVGQLLKYQRDNQQLPSDSAIDKVGTITTDPDIAWNKGSLIPIGGHKGSGLSFMNEMLAGALTASKVGFAVNGGWGTFFILIDPTIFRSLDEFKHDVQAGIDELKLSNRRTGVNEIFYPGERSQLKRLENIKNGYVEIQDNVYKQLLV</sequence>
<evidence type="ECO:0000256" key="1">
    <source>
        <dbReference type="ARBA" id="ARBA00006056"/>
    </source>
</evidence>
<proteinExistence type="inferred from homology"/>
<dbReference type="InterPro" id="IPR036111">
    <property type="entry name" value="Mal/L-sulfo/L-lacto_DH-like_sf"/>
</dbReference>
<dbReference type="AlphaFoldDB" id="A0A1F5E8K9"/>
<dbReference type="Pfam" id="PF02615">
    <property type="entry name" value="Ldh_2"/>
    <property type="match status" value="1"/>
</dbReference>
<dbReference type="Gene3D" id="3.30.1370.60">
    <property type="entry name" value="Hypothetical oxidoreductase yiak, domain 2"/>
    <property type="match status" value="1"/>
</dbReference>
<gene>
    <name evidence="3" type="ORF">A2160_03495</name>
</gene>
<dbReference type="STRING" id="1797457.A2160_03495"/>
<keyword evidence="2" id="KW-0560">Oxidoreductase</keyword>
<protein>
    <submittedName>
        <fullName evidence="3">Uncharacterized protein</fullName>
    </submittedName>
</protein>
<dbReference type="Proteomes" id="UP000177006">
    <property type="component" value="Unassembled WGS sequence"/>
</dbReference>
<dbReference type="InterPro" id="IPR043143">
    <property type="entry name" value="Mal/L-sulf/L-lact_DH-like_NADP"/>
</dbReference>
<dbReference type="PANTHER" id="PTHR11091:SF0">
    <property type="entry name" value="MALATE DEHYDROGENASE"/>
    <property type="match status" value="1"/>
</dbReference>
<comment type="similarity">
    <text evidence="1">Belongs to the LDH2/MDH2 oxidoreductase family.</text>
</comment>
<evidence type="ECO:0000256" key="2">
    <source>
        <dbReference type="ARBA" id="ARBA00023002"/>
    </source>
</evidence>
<name>A0A1F5E8K9_9BACT</name>